<dbReference type="Pfam" id="PF12937">
    <property type="entry name" value="F-box-like"/>
    <property type="match status" value="1"/>
</dbReference>
<dbReference type="InterPro" id="IPR050233">
    <property type="entry name" value="A_thaliana_F-box"/>
</dbReference>
<name>A0A8I6X6S9_HORVV</name>
<reference evidence="3" key="3">
    <citation type="submission" date="2022-01" db="UniProtKB">
        <authorList>
            <consortium name="EnsemblPlants"/>
        </authorList>
    </citation>
    <scope>IDENTIFICATION</scope>
    <source>
        <strain evidence="3">subsp. vulgare</strain>
    </source>
</reference>
<reference evidence="3" key="2">
    <citation type="submission" date="2020-10" db="EMBL/GenBank/DDBJ databases">
        <authorList>
            <person name="Scholz U."/>
            <person name="Mascher M."/>
            <person name="Fiebig A."/>
        </authorList>
    </citation>
    <scope>NUCLEOTIDE SEQUENCE [LARGE SCALE GENOMIC DNA]</scope>
    <source>
        <strain evidence="3">cv. Morex</strain>
    </source>
</reference>
<dbReference type="InterPro" id="IPR036047">
    <property type="entry name" value="F-box-like_dom_sf"/>
</dbReference>
<keyword evidence="4" id="KW-1185">Reference proteome</keyword>
<dbReference type="Gramene" id="HORVU.MOREX.r3.3HG0315210.1">
    <property type="protein sequence ID" value="HORVU.MOREX.r3.3HG0315210.1.CDS1"/>
    <property type="gene ID" value="HORVU.MOREX.r3.3HG0315210"/>
</dbReference>
<feature type="domain" description="F-box" evidence="2">
    <location>
        <begin position="27"/>
        <end position="63"/>
    </location>
</feature>
<dbReference type="PANTHER" id="PTHR47993:SF361">
    <property type="entry name" value="F-BOX ASSOCIATED DOMAIN-CONTAINING PROTEIN"/>
    <property type="match status" value="1"/>
</dbReference>
<dbReference type="AlphaFoldDB" id="A0A8I6X6S9"/>
<dbReference type="InterPro" id="IPR001810">
    <property type="entry name" value="F-box_dom"/>
</dbReference>
<feature type="domain" description="F-box associated beta-propeller type 3" evidence="1">
    <location>
        <begin position="125"/>
        <end position="379"/>
    </location>
</feature>
<evidence type="ECO:0000313" key="3">
    <source>
        <dbReference type="EnsemblPlants" id="HORVU.MOREX.r3.3HG0315210.1.CDS1"/>
    </source>
</evidence>
<proteinExistence type="predicted"/>
<evidence type="ECO:0000313" key="4">
    <source>
        <dbReference type="Proteomes" id="UP000011116"/>
    </source>
</evidence>
<organism evidence="3 4">
    <name type="scientific">Hordeum vulgare subsp. vulgare</name>
    <name type="common">Domesticated barley</name>
    <dbReference type="NCBI Taxonomy" id="112509"/>
    <lineage>
        <taxon>Eukaryota</taxon>
        <taxon>Viridiplantae</taxon>
        <taxon>Streptophyta</taxon>
        <taxon>Embryophyta</taxon>
        <taxon>Tracheophyta</taxon>
        <taxon>Spermatophyta</taxon>
        <taxon>Magnoliopsida</taxon>
        <taxon>Liliopsida</taxon>
        <taxon>Poales</taxon>
        <taxon>Poaceae</taxon>
        <taxon>BOP clade</taxon>
        <taxon>Pooideae</taxon>
        <taxon>Triticodae</taxon>
        <taxon>Triticeae</taxon>
        <taxon>Hordeinae</taxon>
        <taxon>Hordeum</taxon>
    </lineage>
</organism>
<dbReference type="Pfam" id="PF08268">
    <property type="entry name" value="FBA_3"/>
    <property type="match status" value="1"/>
</dbReference>
<dbReference type="InterPro" id="IPR017451">
    <property type="entry name" value="F-box-assoc_interact_dom"/>
</dbReference>
<dbReference type="Proteomes" id="UP000011116">
    <property type="component" value="Chromosome 3H"/>
</dbReference>
<evidence type="ECO:0000259" key="1">
    <source>
        <dbReference type="Pfam" id="PF08268"/>
    </source>
</evidence>
<dbReference type="EnsemblPlants" id="HORVU.MOREX.r3.3HG0315210.1">
    <property type="protein sequence ID" value="HORVU.MOREX.r3.3HG0315210.1.CDS1"/>
    <property type="gene ID" value="HORVU.MOREX.r3.3HG0315210"/>
</dbReference>
<dbReference type="Gene3D" id="1.20.1280.50">
    <property type="match status" value="1"/>
</dbReference>
<sequence length="408" mass="45268">MSSPPATTMEEAEAEAAAAGAAPLIRGLPDEVVIWEILVRLDPKSLLRCRAVRRAWRRATSTRDLLLAHHARQPSLPVLYGYSCVGNDVLSISITPFDHRSDLAAGGQLQSVARLGPSLVRPEASCDGLLVLSIVSTYFAICNPATRQYAPLRMISGFRILGMYPHPPTGEYRLLLHSLESTKSTEQVHVLSRTRARQAPRNQVGCYVLSLGSGQPPRYIECADSKELKLSNNHVLFRGCLHCYPVRHGSGSIMIVVFDTTAESFRLMRAPVFPGGCGDLFQMDGMLGMSSSNFAKTIMGIWVLRDYESEDWILKCKIELPVMEIRVLSDNHDHDNFWDVVVVPGDGEFLVLVKFAGLLLQVDMDGKLVTTFHRKGIHPAQLQLKQSLVPHAFFSSLEGYVVNDWPFI</sequence>
<protein>
    <recommendedName>
        <fullName evidence="5">F-box domain-containing protein</fullName>
    </recommendedName>
</protein>
<dbReference type="Gramene" id="HORVU.MOREX.r2.3HG0263330.1">
    <property type="protein sequence ID" value="HORVU.MOREX.r2.3HG0263330.1.CDS.1"/>
    <property type="gene ID" value="HORVU.MOREX.r2.3HG0263330"/>
</dbReference>
<evidence type="ECO:0008006" key="5">
    <source>
        <dbReference type="Google" id="ProtNLM"/>
    </source>
</evidence>
<dbReference type="SUPFAM" id="SSF81383">
    <property type="entry name" value="F-box domain"/>
    <property type="match status" value="1"/>
</dbReference>
<dbReference type="NCBIfam" id="TIGR01640">
    <property type="entry name" value="F_box_assoc_1"/>
    <property type="match status" value="1"/>
</dbReference>
<reference evidence="4" key="1">
    <citation type="journal article" date="2012" name="Nature">
        <title>A physical, genetic and functional sequence assembly of the barley genome.</title>
        <authorList>
            <consortium name="The International Barley Genome Sequencing Consortium"/>
            <person name="Mayer K.F."/>
            <person name="Waugh R."/>
            <person name="Brown J.W."/>
            <person name="Schulman A."/>
            <person name="Langridge P."/>
            <person name="Platzer M."/>
            <person name="Fincher G.B."/>
            <person name="Muehlbauer G.J."/>
            <person name="Sato K."/>
            <person name="Close T.J."/>
            <person name="Wise R.P."/>
            <person name="Stein N."/>
        </authorList>
    </citation>
    <scope>NUCLEOTIDE SEQUENCE [LARGE SCALE GENOMIC DNA]</scope>
    <source>
        <strain evidence="4">cv. Morex</strain>
    </source>
</reference>
<dbReference type="InterPro" id="IPR013187">
    <property type="entry name" value="F-box-assoc_dom_typ3"/>
</dbReference>
<evidence type="ECO:0000259" key="2">
    <source>
        <dbReference type="Pfam" id="PF12937"/>
    </source>
</evidence>
<gene>
    <name evidence="3" type="primary">LOC123442126</name>
</gene>
<accession>A0A8I6X6S9</accession>
<dbReference type="PANTHER" id="PTHR47993">
    <property type="entry name" value="OS09G0372900 PROTEIN-RELATED"/>
    <property type="match status" value="1"/>
</dbReference>